<gene>
    <name evidence="1" type="ORF">ACFQ1Z_10075</name>
</gene>
<sequence length="154" mass="17740">MDIVINILISLIVGLIVVPLCMDSVNDFLVTHLSGRFGTRKSDNLSGEWVQNWQVDGDDDELEHQNPALTLFQLGQSLVGTFHFEKRTYRIRARIENSTYISGTWFDEKKGQVYHGAFQARIEVNQQEINGKWIGFSKSHNIIKTGSWKWTRKN</sequence>
<comment type="caution">
    <text evidence="1">The sequence shown here is derived from an EMBL/GenBank/DDBJ whole genome shotgun (WGS) entry which is preliminary data.</text>
</comment>
<dbReference type="EMBL" id="JBHTKB010000002">
    <property type="protein sequence ID" value="MFD0913893.1"/>
    <property type="molecule type" value="Genomic_DNA"/>
</dbReference>
<dbReference type="Proteomes" id="UP001597128">
    <property type="component" value="Unassembled WGS sequence"/>
</dbReference>
<protein>
    <submittedName>
        <fullName evidence="1">Uncharacterized protein</fullName>
    </submittedName>
</protein>
<name>A0ABW3F8V1_9PROT</name>
<evidence type="ECO:0000313" key="2">
    <source>
        <dbReference type="Proteomes" id="UP001597128"/>
    </source>
</evidence>
<reference evidence="2" key="1">
    <citation type="journal article" date="2019" name="Int. J. Syst. Evol. Microbiol.">
        <title>The Global Catalogue of Microorganisms (GCM) 10K type strain sequencing project: providing services to taxonomists for standard genome sequencing and annotation.</title>
        <authorList>
            <consortium name="The Broad Institute Genomics Platform"/>
            <consortium name="The Broad Institute Genome Sequencing Center for Infectious Disease"/>
            <person name="Wu L."/>
            <person name="Ma J."/>
        </authorList>
    </citation>
    <scope>NUCLEOTIDE SEQUENCE [LARGE SCALE GENOMIC DNA]</scope>
    <source>
        <strain evidence="2">CCUG 58412</strain>
    </source>
</reference>
<keyword evidence="2" id="KW-1185">Reference proteome</keyword>
<dbReference type="RefSeq" id="WP_379057376.1">
    <property type="nucleotide sequence ID" value="NZ_JBHTKB010000002.1"/>
</dbReference>
<accession>A0ABW3F8V1</accession>
<evidence type="ECO:0000313" key="1">
    <source>
        <dbReference type="EMBL" id="MFD0913893.1"/>
    </source>
</evidence>
<organism evidence="1 2">
    <name type="scientific">Methylophilus luteus</name>
    <dbReference type="NCBI Taxonomy" id="640108"/>
    <lineage>
        <taxon>Bacteria</taxon>
        <taxon>Pseudomonadati</taxon>
        <taxon>Pseudomonadota</taxon>
        <taxon>Betaproteobacteria</taxon>
        <taxon>Nitrosomonadales</taxon>
        <taxon>Methylophilaceae</taxon>
        <taxon>Methylophilus</taxon>
    </lineage>
</organism>
<proteinExistence type="predicted"/>